<keyword evidence="2" id="KW-1185">Reference proteome</keyword>
<gene>
    <name evidence="1" type="ORF">Cme02nite_22900</name>
</gene>
<organism evidence="1 2">
    <name type="scientific">Catellatospora methionotrophica</name>
    <dbReference type="NCBI Taxonomy" id="121620"/>
    <lineage>
        <taxon>Bacteria</taxon>
        <taxon>Bacillati</taxon>
        <taxon>Actinomycetota</taxon>
        <taxon>Actinomycetes</taxon>
        <taxon>Micromonosporales</taxon>
        <taxon>Micromonosporaceae</taxon>
        <taxon>Catellatospora</taxon>
    </lineage>
</organism>
<protein>
    <submittedName>
        <fullName evidence="1">Uncharacterized protein</fullName>
    </submittedName>
</protein>
<evidence type="ECO:0000313" key="2">
    <source>
        <dbReference type="Proteomes" id="UP000660339"/>
    </source>
</evidence>
<dbReference type="EMBL" id="BONJ01000008">
    <property type="protein sequence ID" value="GIG13958.1"/>
    <property type="molecule type" value="Genomic_DNA"/>
</dbReference>
<dbReference type="Proteomes" id="UP000660339">
    <property type="component" value="Unassembled WGS sequence"/>
</dbReference>
<comment type="caution">
    <text evidence="1">The sequence shown here is derived from an EMBL/GenBank/DDBJ whole genome shotgun (WGS) entry which is preliminary data.</text>
</comment>
<proteinExistence type="predicted"/>
<dbReference type="RefSeq" id="WP_166381356.1">
    <property type="nucleotide sequence ID" value="NZ_BAAATT010000022.1"/>
</dbReference>
<dbReference type="AlphaFoldDB" id="A0A8J3L426"/>
<evidence type="ECO:0000313" key="1">
    <source>
        <dbReference type="EMBL" id="GIG13958.1"/>
    </source>
</evidence>
<accession>A0A8J3L426</accession>
<reference evidence="1" key="1">
    <citation type="submission" date="2021-01" db="EMBL/GenBank/DDBJ databases">
        <title>Whole genome shotgun sequence of Catellatospora methionotrophica NBRC 14553.</title>
        <authorList>
            <person name="Komaki H."/>
            <person name="Tamura T."/>
        </authorList>
    </citation>
    <scope>NUCLEOTIDE SEQUENCE</scope>
    <source>
        <strain evidence="1">NBRC 14553</strain>
    </source>
</reference>
<sequence>MQPIDDLGKTLDAEYAVEADGDHLAVILESRSGRAAGRGERNTDYRAALDLLLRRLKELGAVVEAAVVDSLITQRRQLSEADRALLAAPVRLSDVPDVAALRLRLTNRQKTVGQAPDARHAGNSTKRTRLRLTVPGYGIDDADRLAADLATGLIPQPDVAAQDESAAVDLLAALGVLTEIVEAEKSHVTSATYERAAATVVVLRAEAALVSRYRHSISGSGDHRLRSAVGHTDLYLSREGEIIEAKSGASHRYVRDALGQLLDYAVNVTVPVHRLTALFPAAPAACDIRLLHAYGVDCLHWDGDESFIRHPAPDAVRDAMQHLWRATVMKG</sequence>
<name>A0A8J3L426_9ACTN</name>